<keyword evidence="5" id="KW-0460">Magnesium</keyword>
<dbReference type="InterPro" id="IPR033749">
    <property type="entry name" value="Polyprenyl_synt_CS"/>
</dbReference>
<keyword evidence="4" id="KW-0479">Metal-binding</keyword>
<gene>
    <name evidence="7" type="ORF">FB460_2094</name>
</gene>
<evidence type="ECO:0000313" key="7">
    <source>
        <dbReference type="EMBL" id="TQL58237.1"/>
    </source>
</evidence>
<proteinExistence type="inferred from homology"/>
<comment type="cofactor">
    <cofactor evidence="1">
        <name>Mg(2+)</name>
        <dbReference type="ChEBI" id="CHEBI:18420"/>
    </cofactor>
</comment>
<reference evidence="7 8" key="1">
    <citation type="submission" date="2019-06" db="EMBL/GenBank/DDBJ databases">
        <title>Sequencing the genomes of 1000 actinobacteria strains.</title>
        <authorList>
            <person name="Klenk H.-P."/>
        </authorList>
    </citation>
    <scope>NUCLEOTIDE SEQUENCE [LARGE SCALE GENOMIC DNA]</scope>
    <source>
        <strain evidence="7 8">DSM 8251</strain>
    </source>
</reference>
<evidence type="ECO:0000256" key="1">
    <source>
        <dbReference type="ARBA" id="ARBA00001946"/>
    </source>
</evidence>
<dbReference type="EMBL" id="VFOR01000002">
    <property type="protein sequence ID" value="TQL58237.1"/>
    <property type="molecule type" value="Genomic_DNA"/>
</dbReference>
<dbReference type="Gene3D" id="1.10.600.10">
    <property type="entry name" value="Farnesyl Diphosphate Synthase"/>
    <property type="match status" value="1"/>
</dbReference>
<dbReference type="InterPro" id="IPR008949">
    <property type="entry name" value="Isoprenoid_synthase_dom_sf"/>
</dbReference>
<dbReference type="GO" id="GO:0046872">
    <property type="term" value="F:metal ion binding"/>
    <property type="evidence" value="ECO:0007669"/>
    <property type="project" value="UniProtKB-KW"/>
</dbReference>
<dbReference type="Proteomes" id="UP000316196">
    <property type="component" value="Unassembled WGS sequence"/>
</dbReference>
<dbReference type="SFLD" id="SFLDG01017">
    <property type="entry name" value="Polyprenyl_Transferase_Like"/>
    <property type="match status" value="1"/>
</dbReference>
<evidence type="ECO:0000256" key="4">
    <source>
        <dbReference type="ARBA" id="ARBA00022723"/>
    </source>
</evidence>
<dbReference type="InterPro" id="IPR000092">
    <property type="entry name" value="Polyprenyl_synt"/>
</dbReference>
<dbReference type="PANTHER" id="PTHR12001:SF69">
    <property type="entry name" value="ALL TRANS-POLYPRENYL-DIPHOSPHATE SYNTHASE PDSS1"/>
    <property type="match status" value="1"/>
</dbReference>
<dbReference type="SFLD" id="SFLDS00005">
    <property type="entry name" value="Isoprenoid_Synthase_Type_I"/>
    <property type="match status" value="1"/>
</dbReference>
<evidence type="ECO:0000256" key="2">
    <source>
        <dbReference type="ARBA" id="ARBA00006706"/>
    </source>
</evidence>
<comment type="caution">
    <text evidence="7">The sequence shown here is derived from an EMBL/GenBank/DDBJ whole genome shotgun (WGS) entry which is preliminary data.</text>
</comment>
<dbReference type="AlphaFoldDB" id="A0A542ZD48"/>
<dbReference type="Pfam" id="PF00348">
    <property type="entry name" value="polyprenyl_synt"/>
    <property type="match status" value="1"/>
</dbReference>
<evidence type="ECO:0000256" key="5">
    <source>
        <dbReference type="ARBA" id="ARBA00022842"/>
    </source>
</evidence>
<organism evidence="7 8">
    <name type="scientific">Propioniferax innocua</name>
    <dbReference type="NCBI Taxonomy" id="1753"/>
    <lineage>
        <taxon>Bacteria</taxon>
        <taxon>Bacillati</taxon>
        <taxon>Actinomycetota</taxon>
        <taxon>Actinomycetes</taxon>
        <taxon>Propionibacteriales</taxon>
        <taxon>Propionibacteriaceae</taxon>
        <taxon>Propioniferax</taxon>
    </lineage>
</organism>
<dbReference type="SUPFAM" id="SSF48576">
    <property type="entry name" value="Terpenoid synthases"/>
    <property type="match status" value="1"/>
</dbReference>
<name>A0A542ZD48_9ACTN</name>
<dbReference type="GO" id="GO:0008299">
    <property type="term" value="P:isoprenoid biosynthetic process"/>
    <property type="evidence" value="ECO:0007669"/>
    <property type="project" value="InterPro"/>
</dbReference>
<protein>
    <submittedName>
        <fullName evidence="7">Heptaprenyl diphosphate synthase</fullName>
    </submittedName>
</protein>
<sequence length="332" mass="35891">MKPSGLGSVDPGFAATVEGRLDSIEQRLLTASEADTRLVTEAAQHIISAGGKRFRPMLVVLCAHLADAEGAAVDADRLEKAALVVELTHVASLYHDDVMDDADLRRGAVAANRRWQNSVAILVGDYLFARASDTVAELGTDYVQIQARTFARLVQGQIAETVGPVPDADPIAHHLQVIADKTGSLIATSAVFGGMVAGFDEETLEVLRDFGEEIGLVFQLHDDIIDITSDVTGKTPGTDLREGIPTLPTLLARAMDRPEDERLFALVDSDLESEEDLAEAVRLLREHPAIEEARTEVRRRADAARARLQVLPAGPAREALEALCDHVINRDD</sequence>
<evidence type="ECO:0000256" key="6">
    <source>
        <dbReference type="RuleBase" id="RU004466"/>
    </source>
</evidence>
<dbReference type="GO" id="GO:0004659">
    <property type="term" value="F:prenyltransferase activity"/>
    <property type="evidence" value="ECO:0007669"/>
    <property type="project" value="InterPro"/>
</dbReference>
<comment type="similarity">
    <text evidence="2 6">Belongs to the FPP/GGPP synthase family.</text>
</comment>
<dbReference type="PROSITE" id="PS00444">
    <property type="entry name" value="POLYPRENYL_SYNTHASE_2"/>
    <property type="match status" value="1"/>
</dbReference>
<keyword evidence="3 6" id="KW-0808">Transferase</keyword>
<keyword evidence="8" id="KW-1185">Reference proteome</keyword>
<dbReference type="PANTHER" id="PTHR12001">
    <property type="entry name" value="GERANYLGERANYL PYROPHOSPHATE SYNTHASE"/>
    <property type="match status" value="1"/>
</dbReference>
<dbReference type="CDD" id="cd00685">
    <property type="entry name" value="Trans_IPPS_HT"/>
    <property type="match status" value="1"/>
</dbReference>
<dbReference type="RefSeq" id="WP_425466988.1">
    <property type="nucleotide sequence ID" value="NZ_BAAAMD010000002.1"/>
</dbReference>
<evidence type="ECO:0000313" key="8">
    <source>
        <dbReference type="Proteomes" id="UP000316196"/>
    </source>
</evidence>
<evidence type="ECO:0000256" key="3">
    <source>
        <dbReference type="ARBA" id="ARBA00022679"/>
    </source>
</evidence>
<accession>A0A542ZD48</accession>